<name>A0A7K1V4S4_9NOCA</name>
<evidence type="ECO:0000256" key="1">
    <source>
        <dbReference type="PIRSR" id="PIRSR637460-1"/>
    </source>
</evidence>
<gene>
    <name evidence="5" type="ORF">GPX89_28210</name>
</gene>
<feature type="domain" description="SGNH hydrolase-type esterase" evidence="4">
    <location>
        <begin position="56"/>
        <end position="306"/>
    </location>
</feature>
<evidence type="ECO:0000313" key="5">
    <source>
        <dbReference type="EMBL" id="MVU81118.1"/>
    </source>
</evidence>
<evidence type="ECO:0000259" key="4">
    <source>
        <dbReference type="Pfam" id="PF13472"/>
    </source>
</evidence>
<dbReference type="AlphaFoldDB" id="A0A7K1V4S4"/>
<dbReference type="InterPro" id="IPR013830">
    <property type="entry name" value="SGNH_hydro"/>
</dbReference>
<comment type="caution">
    <text evidence="5">The sequence shown here is derived from an EMBL/GenBank/DDBJ whole genome shotgun (WGS) entry which is preliminary data.</text>
</comment>
<proteinExistence type="predicted"/>
<dbReference type="EMBL" id="WRPP01000006">
    <property type="protein sequence ID" value="MVU81118.1"/>
    <property type="molecule type" value="Genomic_DNA"/>
</dbReference>
<dbReference type="SUPFAM" id="SSF52266">
    <property type="entry name" value="SGNH hydrolase"/>
    <property type="match status" value="1"/>
</dbReference>
<organism evidence="5 6">
    <name type="scientific">Nocardia terrae</name>
    <dbReference type="NCBI Taxonomy" id="2675851"/>
    <lineage>
        <taxon>Bacteria</taxon>
        <taxon>Bacillati</taxon>
        <taxon>Actinomycetota</taxon>
        <taxon>Actinomycetes</taxon>
        <taxon>Mycobacteriales</taxon>
        <taxon>Nocardiaceae</taxon>
        <taxon>Nocardia</taxon>
    </lineage>
</organism>
<feature type="chain" id="PRO_5029635920" description="SGNH hydrolase-type esterase domain-containing protein" evidence="3">
    <location>
        <begin position="38"/>
        <end position="318"/>
    </location>
</feature>
<feature type="signal peptide" evidence="3">
    <location>
        <begin position="1"/>
        <end position="37"/>
    </location>
</feature>
<feature type="disulfide bond" evidence="2">
    <location>
        <begin position="226"/>
        <end position="277"/>
    </location>
</feature>
<evidence type="ECO:0000256" key="3">
    <source>
        <dbReference type="SAM" id="SignalP"/>
    </source>
</evidence>
<keyword evidence="2" id="KW-1015">Disulfide bond</keyword>
<dbReference type="PANTHER" id="PTHR37981:SF1">
    <property type="entry name" value="SGNH HYDROLASE-TYPE ESTERASE DOMAIN-CONTAINING PROTEIN"/>
    <property type="match status" value="1"/>
</dbReference>
<protein>
    <recommendedName>
        <fullName evidence="4">SGNH hydrolase-type esterase domain-containing protein</fullName>
    </recommendedName>
</protein>
<keyword evidence="6" id="KW-1185">Reference proteome</keyword>
<feature type="active site" description="Nucleophile" evidence="1">
    <location>
        <position position="60"/>
    </location>
</feature>
<dbReference type="Gene3D" id="3.40.50.1110">
    <property type="entry name" value="SGNH hydrolase"/>
    <property type="match status" value="1"/>
</dbReference>
<dbReference type="Proteomes" id="UP000466794">
    <property type="component" value="Unassembled WGS sequence"/>
</dbReference>
<dbReference type="GO" id="GO:0006629">
    <property type="term" value="P:lipid metabolic process"/>
    <property type="evidence" value="ECO:0007669"/>
    <property type="project" value="TreeGrafter"/>
</dbReference>
<evidence type="ECO:0000313" key="6">
    <source>
        <dbReference type="Proteomes" id="UP000466794"/>
    </source>
</evidence>
<dbReference type="InterPro" id="IPR037460">
    <property type="entry name" value="SEST-like"/>
</dbReference>
<keyword evidence="3" id="KW-0732">Signal</keyword>
<feature type="active site" evidence="1">
    <location>
        <position position="299"/>
    </location>
</feature>
<dbReference type="PANTHER" id="PTHR37981">
    <property type="entry name" value="LIPASE 2"/>
    <property type="match status" value="1"/>
</dbReference>
<evidence type="ECO:0000256" key="2">
    <source>
        <dbReference type="PIRSR" id="PIRSR637460-2"/>
    </source>
</evidence>
<dbReference type="Pfam" id="PF13472">
    <property type="entry name" value="Lipase_GDSL_2"/>
    <property type="match status" value="1"/>
</dbReference>
<dbReference type="GO" id="GO:0016788">
    <property type="term" value="F:hydrolase activity, acting on ester bonds"/>
    <property type="evidence" value="ECO:0007669"/>
    <property type="project" value="InterPro"/>
</dbReference>
<dbReference type="InterPro" id="IPR036514">
    <property type="entry name" value="SGNH_hydro_sf"/>
</dbReference>
<sequence length="318" mass="33746">MRFEDSMKFRIPGASASLCAAVVAIAAAMTGTAGAHADSTAAAGNTTAPDGKEIVILGDSFTANGSPFADTNHCDRGDTAWPVQLTALTGLPHDTDQVSNQSCAGATIEGGGGYTLTVQAANAAKQGAFGPKTKLVTLQFGFNEHWSGSDLSPWSSTEKCFYDIAGGCGPDAVADGRMIDPQAITGEAYATRISKVITYIRYYAPAAHIVIVGYPEMFRPDQESICFDILSLPLPQPKGRTVVEYFNRMDTAEREAAARLGLDYLDARALTAGHGLCTPEQWINGIFDPKTKLDGLPFHPSPQGDAVVANALYERYVR</sequence>
<reference evidence="5 6" key="1">
    <citation type="submission" date="2019-12" db="EMBL/GenBank/DDBJ databases">
        <title>Nocardia sp. nov. ET3-3 isolated from soil.</title>
        <authorList>
            <person name="Kanchanasin P."/>
            <person name="Tanasupawat S."/>
            <person name="Yuki M."/>
            <person name="Kudo T."/>
        </authorList>
    </citation>
    <scope>NUCLEOTIDE SEQUENCE [LARGE SCALE GENOMIC DNA]</scope>
    <source>
        <strain evidence="5 6">ET3-3</strain>
    </source>
</reference>
<feature type="disulfide bond" evidence="2">
    <location>
        <begin position="74"/>
        <end position="103"/>
    </location>
</feature>
<dbReference type="CDD" id="cd01823">
    <property type="entry name" value="SEST_like"/>
    <property type="match status" value="1"/>
</dbReference>
<accession>A0A7K1V4S4</accession>